<feature type="compositionally biased region" description="Low complexity" evidence="1">
    <location>
        <begin position="464"/>
        <end position="473"/>
    </location>
</feature>
<dbReference type="PANTHER" id="PTHR31145:SF6">
    <property type="entry name" value="INTEGRAL MEMBRANE PROTEIN (AFU_ORTHOLOGUE AFUA_7G01610)"/>
    <property type="match status" value="1"/>
</dbReference>
<feature type="domain" description="TRP C-terminal" evidence="3">
    <location>
        <begin position="2"/>
        <end position="141"/>
    </location>
</feature>
<feature type="transmembrane region" description="Helical" evidence="2">
    <location>
        <begin position="50"/>
        <end position="69"/>
    </location>
</feature>
<evidence type="ECO:0000313" key="5">
    <source>
        <dbReference type="Proteomes" id="UP000807716"/>
    </source>
</evidence>
<keyword evidence="2" id="KW-1133">Transmembrane helix</keyword>
<feature type="compositionally biased region" description="Polar residues" evidence="1">
    <location>
        <begin position="876"/>
        <end position="902"/>
    </location>
</feature>
<feature type="compositionally biased region" description="Basic and acidic residues" evidence="1">
    <location>
        <begin position="906"/>
        <end position="917"/>
    </location>
</feature>
<name>A0A9P6TYA9_9FUNG</name>
<feature type="region of interest" description="Disordered" evidence="1">
    <location>
        <begin position="278"/>
        <end position="297"/>
    </location>
</feature>
<feature type="region of interest" description="Disordered" evidence="1">
    <location>
        <begin position="876"/>
        <end position="917"/>
    </location>
</feature>
<evidence type="ECO:0000256" key="1">
    <source>
        <dbReference type="SAM" id="MobiDB-lite"/>
    </source>
</evidence>
<dbReference type="GO" id="GO:0016020">
    <property type="term" value="C:membrane"/>
    <property type="evidence" value="ECO:0007669"/>
    <property type="project" value="TreeGrafter"/>
</dbReference>
<keyword evidence="2" id="KW-0472">Membrane</keyword>
<feature type="compositionally biased region" description="Polar residues" evidence="1">
    <location>
        <begin position="817"/>
        <end position="834"/>
    </location>
</feature>
<dbReference type="PANTHER" id="PTHR31145">
    <property type="entry name" value="INTEGRAL MEMBRANE PROTEIN (AFU_ORTHOLOGUE AFUA_7G01610)"/>
    <property type="match status" value="1"/>
</dbReference>
<evidence type="ECO:0000313" key="4">
    <source>
        <dbReference type="EMBL" id="KAG0251732.1"/>
    </source>
</evidence>
<evidence type="ECO:0000256" key="2">
    <source>
        <dbReference type="SAM" id="Phobius"/>
    </source>
</evidence>
<accession>A0A9P6TYA9</accession>
<dbReference type="InterPro" id="IPR010308">
    <property type="entry name" value="TRP_C"/>
</dbReference>
<dbReference type="Pfam" id="PF06011">
    <property type="entry name" value="TRP"/>
    <property type="match status" value="1"/>
</dbReference>
<reference evidence="4" key="1">
    <citation type="journal article" date="2020" name="Fungal Divers.">
        <title>Resolving the Mortierellaceae phylogeny through synthesis of multi-gene phylogenetics and phylogenomics.</title>
        <authorList>
            <person name="Vandepol N."/>
            <person name="Liber J."/>
            <person name="Desiro A."/>
            <person name="Na H."/>
            <person name="Kennedy M."/>
            <person name="Barry K."/>
            <person name="Grigoriev I.V."/>
            <person name="Miller A.N."/>
            <person name="O'Donnell K."/>
            <person name="Stajich J.E."/>
            <person name="Bonito G."/>
        </authorList>
    </citation>
    <scope>NUCLEOTIDE SEQUENCE</scope>
    <source>
        <strain evidence="4">BC1065</strain>
    </source>
</reference>
<feature type="transmembrane region" description="Helical" evidence="2">
    <location>
        <begin position="20"/>
        <end position="38"/>
    </location>
</feature>
<dbReference type="EMBL" id="JAAAJB010000724">
    <property type="protein sequence ID" value="KAG0251732.1"/>
    <property type="molecule type" value="Genomic_DNA"/>
</dbReference>
<feature type="compositionally biased region" description="Acidic residues" evidence="1">
    <location>
        <begin position="733"/>
        <end position="742"/>
    </location>
</feature>
<evidence type="ECO:0000259" key="3">
    <source>
        <dbReference type="Pfam" id="PF06011"/>
    </source>
</evidence>
<feature type="compositionally biased region" description="Low complexity" evidence="1">
    <location>
        <begin position="628"/>
        <end position="648"/>
    </location>
</feature>
<feature type="region of interest" description="Disordered" evidence="1">
    <location>
        <begin position="698"/>
        <end position="849"/>
    </location>
</feature>
<organism evidence="4 5">
    <name type="scientific">Actinomortierella ambigua</name>
    <dbReference type="NCBI Taxonomy" id="1343610"/>
    <lineage>
        <taxon>Eukaryota</taxon>
        <taxon>Fungi</taxon>
        <taxon>Fungi incertae sedis</taxon>
        <taxon>Mucoromycota</taxon>
        <taxon>Mortierellomycotina</taxon>
        <taxon>Mortierellomycetes</taxon>
        <taxon>Mortierellales</taxon>
        <taxon>Mortierellaceae</taxon>
        <taxon>Actinomortierella</taxon>
    </lineage>
</organism>
<dbReference type="InterPro" id="IPR040241">
    <property type="entry name" value="TRP_Flc/Pkd2-like"/>
</dbReference>
<proteinExistence type="predicted"/>
<feature type="transmembrane region" description="Helical" evidence="2">
    <location>
        <begin position="112"/>
        <end position="134"/>
    </location>
</feature>
<feature type="region of interest" description="Disordered" evidence="1">
    <location>
        <begin position="464"/>
        <end position="501"/>
    </location>
</feature>
<feature type="region of interest" description="Disordered" evidence="1">
    <location>
        <begin position="594"/>
        <end position="649"/>
    </location>
</feature>
<dbReference type="OrthoDB" id="2115177at2759"/>
<keyword evidence="5" id="KW-1185">Reference proteome</keyword>
<feature type="compositionally biased region" description="Polar residues" evidence="1">
    <location>
        <begin position="698"/>
        <end position="708"/>
    </location>
</feature>
<feature type="compositionally biased region" description="Low complexity" evidence="1">
    <location>
        <begin position="485"/>
        <end position="501"/>
    </location>
</feature>
<protein>
    <recommendedName>
        <fullName evidence="3">TRP C-terminal domain-containing protein</fullName>
    </recommendedName>
</protein>
<comment type="caution">
    <text evidence="4">The sequence shown here is derived from an EMBL/GenBank/DDBJ whole genome shotgun (WGS) entry which is preliminary data.</text>
</comment>
<feature type="region of interest" description="Disordered" evidence="1">
    <location>
        <begin position="356"/>
        <end position="375"/>
    </location>
</feature>
<dbReference type="GO" id="GO:0055085">
    <property type="term" value="P:transmembrane transport"/>
    <property type="evidence" value="ECO:0007669"/>
    <property type="project" value="TreeGrafter"/>
</dbReference>
<feature type="transmembrane region" description="Helical" evidence="2">
    <location>
        <begin position="81"/>
        <end position="100"/>
    </location>
</feature>
<dbReference type="Proteomes" id="UP000807716">
    <property type="component" value="Unassembled WGS sequence"/>
</dbReference>
<gene>
    <name evidence="4" type="ORF">DFQ27_008579</name>
</gene>
<dbReference type="AlphaFoldDB" id="A0A9P6TYA9"/>
<sequence length="917" mass="100345">MLLFEDQATLLKYGPLYNTLADEGILFLLVGLLVRFLWGLSVSMLSSYGVAQVAILMVVELGYMVVIGVKWPFAESVDNKFHLFLGIVRVIITGCSVAYLEELGATPEMRQLFGYIQMALHLSVFIVMFAVILWNTIQIFIFWSYRHANAWKGPRKSYVFEENMDAEPGWVLAGRAIPVQDRTMGPDGLLVKPRRYTADPYAMQEIQERTMRHSMPVRGTLGDDYQHLSPAEFYRRSRLAAISRQTRQVAAVVEDDQQSSTIDQLSETHVPLAGAAGAISARSVSPRRDSPGASMTSLDDTHAITVEGEASALNPRQSARLDSYARQQRMSHQQVAIEPRRAQRRMSELLRDGDYRYRPQRQESGTTAMEPESKPGRIAAALGAIGGMFGFGRRRNQGAAGHGPKPKAFEVIRPPRRTFAEEDDDNVRELSSFGISRFFQESDRGYERSRNLFVANPEAMLSQSGSIRSSLSGVPPRLHRRRSEAATSTATLPSSAVNNDNASVNRSSLALTRIAAGSEHGADAASSDQGTSASRRVSALGNQVFARNSVESNIAEALKSDVPLRLEGGGVLKVSKGPEKSVQYWHKESGQYVESVAEPQRPPTLILPSSRSPVRGSLQIETSSVRQPSIASRSPSRPESPSGSHHSGLAVSAERMHEILERMFSSDHDDHEDSDSISEDACSTFSEKVSATILSLQQKQDANGSSTHLDIPPIPPVPGRRPDILEPVLETGDALEEEEEEDGTVRSKRRADNGGGGGRVALSRSLSGPIMSTRGRGLTNQRSSDRPLAHAPLHNPYERSPSPSVALFSAGSPILPSRTTSPSPLASRSLTQLDRSLLPPSRTPSVSSTIRSAYLASHPRSLQDGAIVEDHYESSYLNRNPSVGTTMTARTDASYRTAQSNPSEEDLAHETRAENVQ</sequence>
<keyword evidence="2" id="KW-0812">Transmembrane</keyword>